<evidence type="ECO:0000256" key="1">
    <source>
        <dbReference type="SAM" id="MobiDB-lite"/>
    </source>
</evidence>
<dbReference type="PANTHER" id="PTHR22426">
    <property type="entry name" value="ARGININE_SERINE-RICH COILED-COIL PROTEIN 2"/>
    <property type="match status" value="1"/>
</dbReference>
<feature type="compositionally biased region" description="Polar residues" evidence="1">
    <location>
        <begin position="38"/>
        <end position="48"/>
    </location>
</feature>
<dbReference type="Proteomes" id="UP000436088">
    <property type="component" value="Unassembled WGS sequence"/>
</dbReference>
<proteinExistence type="predicted"/>
<feature type="region of interest" description="Disordered" evidence="1">
    <location>
        <begin position="487"/>
        <end position="508"/>
    </location>
</feature>
<name>A0A6A3C1Q8_HIBSY</name>
<dbReference type="InterPro" id="IPR028124">
    <property type="entry name" value="SMAP_dom"/>
</dbReference>
<feature type="compositionally biased region" description="Basic and acidic residues" evidence="1">
    <location>
        <begin position="302"/>
        <end position="332"/>
    </location>
</feature>
<dbReference type="AlphaFoldDB" id="A0A6A3C1Q8"/>
<feature type="domain" description="Small acidic protein-like" evidence="2">
    <location>
        <begin position="433"/>
        <end position="496"/>
    </location>
</feature>
<feature type="compositionally biased region" description="Basic and acidic residues" evidence="1">
    <location>
        <begin position="49"/>
        <end position="83"/>
    </location>
</feature>
<accession>A0A6A3C1Q8</accession>
<feature type="region of interest" description="Disordered" evidence="1">
    <location>
        <begin position="1"/>
        <end position="368"/>
    </location>
</feature>
<feature type="compositionally biased region" description="Basic and acidic residues" evidence="1">
    <location>
        <begin position="455"/>
        <end position="472"/>
    </location>
</feature>
<keyword evidence="4" id="KW-1185">Reference proteome</keyword>
<feature type="compositionally biased region" description="Basic and acidic residues" evidence="1">
    <location>
        <begin position="341"/>
        <end position="355"/>
    </location>
</feature>
<reference evidence="3" key="1">
    <citation type="submission" date="2019-09" db="EMBL/GenBank/DDBJ databases">
        <title>Draft genome information of white flower Hibiscus syriacus.</title>
        <authorList>
            <person name="Kim Y.-M."/>
        </authorList>
    </citation>
    <scope>NUCLEOTIDE SEQUENCE [LARGE SCALE GENOMIC DNA]</scope>
    <source>
        <strain evidence="3">YM2019G1</strain>
    </source>
</reference>
<feature type="compositionally biased region" description="Basic and acidic residues" evidence="1">
    <location>
        <begin position="109"/>
        <end position="148"/>
    </location>
</feature>
<feature type="compositionally biased region" description="Basic and acidic residues" evidence="1">
    <location>
        <begin position="216"/>
        <end position="295"/>
    </location>
</feature>
<feature type="region of interest" description="Disordered" evidence="1">
    <location>
        <begin position="406"/>
        <end position="432"/>
    </location>
</feature>
<evidence type="ECO:0000313" key="3">
    <source>
        <dbReference type="EMBL" id="KAE8721109.1"/>
    </source>
</evidence>
<feature type="compositionally biased region" description="Polar residues" evidence="1">
    <location>
        <begin position="1"/>
        <end position="11"/>
    </location>
</feature>
<organism evidence="3 4">
    <name type="scientific">Hibiscus syriacus</name>
    <name type="common">Rose of Sharon</name>
    <dbReference type="NCBI Taxonomy" id="106335"/>
    <lineage>
        <taxon>Eukaryota</taxon>
        <taxon>Viridiplantae</taxon>
        <taxon>Streptophyta</taxon>
        <taxon>Embryophyta</taxon>
        <taxon>Tracheophyta</taxon>
        <taxon>Spermatophyta</taxon>
        <taxon>Magnoliopsida</taxon>
        <taxon>eudicotyledons</taxon>
        <taxon>Gunneridae</taxon>
        <taxon>Pentapetalae</taxon>
        <taxon>rosids</taxon>
        <taxon>malvids</taxon>
        <taxon>Malvales</taxon>
        <taxon>Malvaceae</taxon>
        <taxon>Malvoideae</taxon>
        <taxon>Hibiscus</taxon>
    </lineage>
</organism>
<comment type="caution">
    <text evidence="3">The sequence shown here is derived from an EMBL/GenBank/DDBJ whole genome shotgun (WGS) entry which is preliminary data.</text>
</comment>
<feature type="region of interest" description="Disordered" evidence="1">
    <location>
        <begin position="452"/>
        <end position="472"/>
    </location>
</feature>
<gene>
    <name evidence="3" type="ORF">F3Y22_tig00016807pilonHSYRG00003</name>
</gene>
<protein>
    <submittedName>
        <fullName evidence="3">ABC transporter B family member 1-like</fullName>
    </submittedName>
</protein>
<feature type="compositionally biased region" description="Basic and acidic residues" evidence="1">
    <location>
        <begin position="165"/>
        <end position="200"/>
    </location>
</feature>
<evidence type="ECO:0000259" key="2">
    <source>
        <dbReference type="Pfam" id="PF15477"/>
    </source>
</evidence>
<dbReference type="Pfam" id="PF15477">
    <property type="entry name" value="SMAP"/>
    <property type="match status" value="1"/>
</dbReference>
<sequence length="508" mass="58476">MDPNLKTSPPDSSDAKAAFRKPSNDASSRQYRCRTPVSRLSSCEGSSPQRDRSVSPMVYRDDLEKGADSRPGRDGRELDRDSTRNQYSRNGDSYRYSDRPSSRSSHCYPKHDDYVRHDKHGDEDSKYDRFSSRSDRESRISGHFDHPRHVSGLSRSKDYSQNADKYSRDRYDGAGHRSRGNEKESPFLECPKYKDKDSSFERVGFVRKHGNYISEETDRDRRCERGGRDEKVDYHRSSRDKKGNYKSFEESRGHRNDSSSGWERDTDRRHPKEGYRSGLEDLDGPKPFKKERVNYDEGEVNVVKKDRFGRVGKEQFEDKSMFDSKNQESPEKKSKHFRLGKSSDYDKDGDEKRLSLEQTEETVERVTTGPVHSSVVDITNDVNAAKFAAMKAAELVNRNLIGAGQSNMTTEQKKKLLWGGKKSTPAEEPGHRWDTALFGDRERQEKFNKLMGVKGDVKAEHKADNQDAEKQRELQLDLEKQYTAGLRRRDGRTVGLVDEAPPDLPFPR</sequence>
<dbReference type="PANTHER" id="PTHR22426:SF2">
    <property type="entry name" value="ARGININE_SERINE-RICH COILED-COIL PROTEIN 2"/>
    <property type="match status" value="1"/>
</dbReference>
<dbReference type="EMBL" id="VEPZ02000641">
    <property type="protein sequence ID" value="KAE8721109.1"/>
    <property type="molecule type" value="Genomic_DNA"/>
</dbReference>
<evidence type="ECO:0000313" key="4">
    <source>
        <dbReference type="Proteomes" id="UP000436088"/>
    </source>
</evidence>